<name>A0A7S3S7H4_EMIHU</name>
<evidence type="ECO:0000313" key="1">
    <source>
        <dbReference type="EMBL" id="CAE0546487.1"/>
    </source>
</evidence>
<proteinExistence type="predicted"/>
<dbReference type="AlphaFoldDB" id="A0A7S3S7H4"/>
<gene>
    <name evidence="1" type="ORF">EHUX00137_LOCUS15633</name>
</gene>
<protein>
    <submittedName>
        <fullName evidence="1">Uncharacterized protein</fullName>
    </submittedName>
</protein>
<sequence length="197" mass="20312">MRRGPPEDIFDEPGVDAEGRPVVVRELAAGRAFVEPFLDGASGGGAAGSTAGSAVTLEGPKLRDALPKEDLFGGPAPVPLVYGAPSPGRVSSAADANLGGLLQRALSAGAPTRLHGAEHKQVNDDFMTRAARVRDSSRCARCANGAPEAPAPKCDKYPNCDSLVLCKQCAAALNDCCSSRDALAESFHTSYCSACRV</sequence>
<dbReference type="EMBL" id="HBIR01020560">
    <property type="protein sequence ID" value="CAE0546487.1"/>
    <property type="molecule type" value="Transcribed_RNA"/>
</dbReference>
<accession>A0A7S3S7H4</accession>
<organism evidence="1">
    <name type="scientific">Emiliania huxleyi</name>
    <name type="common">Coccolithophore</name>
    <name type="synonym">Pontosphaera huxleyi</name>
    <dbReference type="NCBI Taxonomy" id="2903"/>
    <lineage>
        <taxon>Eukaryota</taxon>
        <taxon>Haptista</taxon>
        <taxon>Haptophyta</taxon>
        <taxon>Prymnesiophyceae</taxon>
        <taxon>Isochrysidales</taxon>
        <taxon>Noelaerhabdaceae</taxon>
        <taxon>Emiliania</taxon>
    </lineage>
</organism>
<reference evidence="1" key="1">
    <citation type="submission" date="2021-01" db="EMBL/GenBank/DDBJ databases">
        <authorList>
            <person name="Corre E."/>
            <person name="Pelletier E."/>
            <person name="Niang G."/>
            <person name="Scheremetjew M."/>
            <person name="Finn R."/>
            <person name="Kale V."/>
            <person name="Holt S."/>
            <person name="Cochrane G."/>
            <person name="Meng A."/>
            <person name="Brown T."/>
            <person name="Cohen L."/>
        </authorList>
    </citation>
    <scope>NUCLEOTIDE SEQUENCE</scope>
    <source>
        <strain evidence="1">379</strain>
    </source>
</reference>